<organism evidence="1 2">
    <name type="scientific">Pedobacter cryoconitis</name>
    <dbReference type="NCBI Taxonomy" id="188932"/>
    <lineage>
        <taxon>Bacteria</taxon>
        <taxon>Pseudomonadati</taxon>
        <taxon>Bacteroidota</taxon>
        <taxon>Sphingobacteriia</taxon>
        <taxon>Sphingobacteriales</taxon>
        <taxon>Sphingobacteriaceae</taxon>
        <taxon>Pedobacter</taxon>
    </lineage>
</organism>
<keyword evidence="2" id="KW-1185">Reference proteome</keyword>
<gene>
    <name evidence="1" type="ORF">AY601_4057</name>
</gene>
<dbReference type="OrthoDB" id="1031347at2"/>
<evidence type="ECO:0000313" key="1">
    <source>
        <dbReference type="EMBL" id="AMQ00908.1"/>
    </source>
</evidence>
<dbReference type="PATRIC" id="fig|188932.3.peg.4213"/>
<dbReference type="RefSeq" id="WP_068404416.1">
    <property type="nucleotide sequence ID" value="NZ_CP014504.1"/>
</dbReference>
<dbReference type="EMBL" id="CP014504">
    <property type="protein sequence ID" value="AMQ00908.1"/>
    <property type="molecule type" value="Genomic_DNA"/>
</dbReference>
<dbReference type="Gene3D" id="2.60.120.260">
    <property type="entry name" value="Galactose-binding domain-like"/>
    <property type="match status" value="2"/>
</dbReference>
<protein>
    <submittedName>
        <fullName evidence="1">Uncharacterized protein</fullName>
    </submittedName>
</protein>
<sequence length="1634" mass="176059">MINKLDIFRTGAIIASIDIDTSTVFNEKLQGTRLISCPVSTVENIDIQEEDYIIFEDEEFSVNLMSDREKDGAILSQKISVNFEAAFYKLLDVYVKSSLGAKKFPLYGTALEHCQMIINSANQAGSGWFIIEVDNTEPVTIEYDFTYVRTALDIISEATGLEWDVKGKGLKMVESIGRDTGLVFELGRGKGLHQIKRSPDASKNVITRAYGQGGTRNITSKYRGGLYNNLIFEGEFVQTPGVTVGTQRVKEGRYINENIFPQFKGTITATTVLRDSANKIISTTITDTSIDFNINNFLQEGVKAKVSFLTGILTGNEFEIDSYVHATRTITLINSTDTNGYIRPNDLNLPEIGNKFTLLDMNMPAEYVTRSENDLRTETLKFLNENEFQRLLYGAKPDPKVLRDSNTKLRAGDRATVKDTDWAVDEVLRFTEITFPLVNRYDITAIIGNEIRYDKTVKLIADVIQANKQVQEIDRKSEVLAKRGVQNLRAFELSIFNPDGKLDADRYDVGVLTTLLAIIGTKSQNFRLNKVYITDNYGGNANSVSISLGELVHFEYANPGNQNIWQLQPVAQSGLIPDKLYYVYCKCSKTNQSGTFVITIDQIKPEDVAGFWMFLAGVIYPVLDGYRNSDFTNGIADITAARIKIGKIISRDGLTGFDLDNSTIFGKINFRSSAGTLKDVKDVDTVATNALTNAATAQNAASNAQISATTANNLLANIADDNLLMPGEKQDILKEWQIIQSEKPIVNASATTYSIATTSYDTAYNTLNTYITPLLASMTTNSVIVGATFRTTFKSYYDSKVALLKLISDKAKQIADAAQSSANTAISNAAAAQTAANNAQTSATTANNLLTDIANDNLLTPSEKQDVLKEWQIIQGEKPVVNASAGTYTISTVAYDTAYSNLNTYITPLLVSMTVNTVIVGSTFRATFKTYYDAKIALLKLINDVAKSLVDNIQVGGTNLLSDGNFEALPVFETTFNCTPKLTDEYGGIKAKLGTYFLFTTNLGNSAVLYFQMPKINVSSNTQYTVSFYSILPYAGNTLNITLAYSNSTYSTIPVTNLNIDGLWGKRSGVTFTTPAGVTTVAVRFDATTPAWFLLDGVKMELGNKAGDWSPSFNDVQKGIDKTVADVKIGAVNLLKNYSNLIFSGSDYSGGSSIVKTSSGSYLITTLTNLNFNNYRFIGADLSIPIIGGKQYTLSLRYKLVNGNLADFGAKLSVFQSNQTLVQSGYLPATATTSWGVISLTFTTIDSGNIALIIGGSGYVGNTVEYSTIQIEEGNKATTIKPSPEDVARDATEKANQALAQANVFADSVATTKANAAQANALSGASTDAQTKANNAYNTAVSASNTYANTVSNSAASAAQIAAAADASNKATAAYNNAVTSANTAYNNLTGQLKTMAYRSIALAAAQGVTTIDNGSVVTFSVDAAHVRANVINVGYITGLDLNFTKGTIGGILIQNNAITSSNGLFSVTSAGLLTAVNANITGTINATTGSIGGFTIGSNKLSSGEFVMDSINNQLFHYRAGQNGGVFFSRIGSAGSSIPGLDTSSGTAEFRNTIFTTPANENVAITVECSGTNNNVAIDIIKGNIRVGSEMGLNGYIRLSQYDSTNYWGIKVSSGILVGGGRFNSSQNPPINQ</sequence>
<evidence type="ECO:0000313" key="2">
    <source>
        <dbReference type="Proteomes" id="UP000071561"/>
    </source>
</evidence>
<reference evidence="1 2" key="1">
    <citation type="submission" date="2016-03" db="EMBL/GenBank/DDBJ databases">
        <title>Complete genome sequence of Pedobacter cryoconitis PAMC 27485.</title>
        <authorList>
            <person name="Lee J."/>
            <person name="Kim O.-S."/>
        </authorList>
    </citation>
    <scope>NUCLEOTIDE SEQUENCE [LARGE SCALE GENOMIC DNA]</scope>
    <source>
        <strain evidence="1 2">PAMC 27485</strain>
    </source>
</reference>
<name>A0A127VI09_9SPHI</name>
<dbReference type="KEGG" id="pcm:AY601_4057"/>
<accession>A0A127VI09</accession>
<dbReference type="Proteomes" id="UP000071561">
    <property type="component" value="Chromosome"/>
</dbReference>
<proteinExistence type="predicted"/>